<dbReference type="InterPro" id="IPR036986">
    <property type="entry name" value="S4_RNA-bd_sf"/>
</dbReference>
<evidence type="ECO:0000256" key="1">
    <source>
        <dbReference type="ARBA" id="ARBA00022884"/>
    </source>
</evidence>
<dbReference type="EMBL" id="AP014854">
    <property type="protein sequence ID" value="BAS00379.1"/>
    <property type="molecule type" value="Genomic_DNA"/>
</dbReference>
<dbReference type="KEGG" id="bvr:BVIR_1957"/>
<dbReference type="InterPro" id="IPR002877">
    <property type="entry name" value="RNA_MeTrfase_FtsJ_dom"/>
</dbReference>
<dbReference type="RefSeq" id="WP_055037450.1">
    <property type="nucleotide sequence ID" value="NZ_AP014854.2"/>
</dbReference>
<dbReference type="GO" id="GO:0003723">
    <property type="term" value="F:RNA binding"/>
    <property type="evidence" value="ECO:0007669"/>
    <property type="project" value="UniProtKB-KW"/>
</dbReference>
<dbReference type="InterPro" id="IPR002942">
    <property type="entry name" value="S4_RNA-bd"/>
</dbReference>
<keyword evidence="5" id="KW-0808">Transferase</keyword>
<organism evidence="5">
    <name type="scientific">Blastochloris viridis</name>
    <name type="common">Rhodopseudomonas viridis</name>
    <dbReference type="NCBI Taxonomy" id="1079"/>
    <lineage>
        <taxon>Bacteria</taxon>
        <taxon>Pseudomonadati</taxon>
        <taxon>Pseudomonadota</taxon>
        <taxon>Alphaproteobacteria</taxon>
        <taxon>Hyphomicrobiales</taxon>
        <taxon>Blastochloridaceae</taxon>
        <taxon>Blastochloris</taxon>
    </lineage>
</organism>
<gene>
    <name evidence="5" type="ORF">BV133_2785</name>
</gene>
<dbReference type="GO" id="GO:0008168">
    <property type="term" value="F:methyltransferase activity"/>
    <property type="evidence" value="ECO:0007669"/>
    <property type="project" value="UniProtKB-KW"/>
</dbReference>
<evidence type="ECO:0000313" key="5">
    <source>
        <dbReference type="EMBL" id="BAS00379.1"/>
    </source>
</evidence>
<dbReference type="SUPFAM" id="SSF55174">
    <property type="entry name" value="Alpha-L RNA-binding motif"/>
    <property type="match status" value="1"/>
</dbReference>
<dbReference type="Pfam" id="PF01728">
    <property type="entry name" value="FtsJ"/>
    <property type="match status" value="1"/>
</dbReference>
<dbReference type="InterPro" id="IPR029063">
    <property type="entry name" value="SAM-dependent_MTases_sf"/>
</dbReference>
<evidence type="ECO:0000256" key="2">
    <source>
        <dbReference type="ARBA" id="ARBA00029460"/>
    </source>
</evidence>
<dbReference type="InterPro" id="IPR047048">
    <property type="entry name" value="TlyA"/>
</dbReference>
<dbReference type="PANTHER" id="PTHR32319">
    <property type="entry name" value="BACTERIAL HEMOLYSIN-LIKE PROTEIN"/>
    <property type="match status" value="1"/>
</dbReference>
<dbReference type="NCBIfam" id="TIGR00478">
    <property type="entry name" value="tly"/>
    <property type="match status" value="1"/>
</dbReference>
<dbReference type="GO" id="GO:0032259">
    <property type="term" value="P:methylation"/>
    <property type="evidence" value="ECO:0007669"/>
    <property type="project" value="UniProtKB-KW"/>
</dbReference>
<dbReference type="Gene3D" id="3.40.50.150">
    <property type="entry name" value="Vaccinia Virus protein VP39"/>
    <property type="match status" value="1"/>
</dbReference>
<comment type="similarity">
    <text evidence="2">Belongs to the TlyA family.</text>
</comment>
<dbReference type="AlphaFoldDB" id="A0A182D4T7"/>
<dbReference type="Pfam" id="PF01479">
    <property type="entry name" value="S4"/>
    <property type="match status" value="1"/>
</dbReference>
<dbReference type="PANTHER" id="PTHR32319:SF0">
    <property type="entry name" value="BACTERIAL HEMOLYSIN-LIKE PROTEIN"/>
    <property type="match status" value="1"/>
</dbReference>
<dbReference type="OrthoDB" id="9784736at2"/>
<evidence type="ECO:0000259" key="4">
    <source>
        <dbReference type="SMART" id="SM00363"/>
    </source>
</evidence>
<keyword evidence="5" id="KW-0489">Methyltransferase</keyword>
<protein>
    <submittedName>
        <fullName evidence="5">RNA binding methyltransferase FtsJ like</fullName>
    </submittedName>
</protein>
<feature type="domain" description="RNA-binding S4" evidence="4">
    <location>
        <begin position="6"/>
        <end position="67"/>
    </location>
</feature>
<dbReference type="Gene3D" id="3.10.290.10">
    <property type="entry name" value="RNA-binding S4 domain"/>
    <property type="match status" value="1"/>
</dbReference>
<accession>A0A182D4T7</accession>
<evidence type="ECO:0000256" key="3">
    <source>
        <dbReference type="PROSITE-ProRule" id="PRU00182"/>
    </source>
</evidence>
<dbReference type="PROSITE" id="PS50889">
    <property type="entry name" value="S4"/>
    <property type="match status" value="1"/>
</dbReference>
<reference evidence="5" key="1">
    <citation type="journal article" date="2015" name="Genome Announc.">
        <title>Complete Genome Sequence of the Bacteriochlorophyll b-Producing Photosynthetic Bacterium Blastochloris viridis.</title>
        <authorList>
            <person name="Tsukatani Y."/>
            <person name="Hirose Y."/>
            <person name="Harada J."/>
            <person name="Misawa N."/>
            <person name="Mori K."/>
            <person name="Inoue K."/>
            <person name="Tamiaki H."/>
        </authorList>
    </citation>
    <scope>NUCLEOTIDE SEQUENCE [LARGE SCALE GENOMIC DNA]</scope>
    <source>
        <strain evidence="5">DSM 133</strain>
    </source>
</reference>
<sequence>MTTPRRRADVVLVERGLFESRARAKAAIEAGLVKADGIVLTKASDAIAPGADIIAEAPHPWVSRGGVKLAHALDAFGVDPAGLICLDLGASTGGFTDVLVSRGAARVYAVDVGHGQLHPKIAADPRVVSREGVDARDVTLDLLGAAPGLIVIDVAFIPLTLVLPAALAVAAPGARLVALIKPQFEAGRDRVKKGVVRDAAIHAEVCDKVAAAVARLGWTVDGIIPSPIAGGDGNREFLLVAHT</sequence>
<proteinExistence type="inferred from homology"/>
<dbReference type="SMART" id="SM00363">
    <property type="entry name" value="S4"/>
    <property type="match status" value="1"/>
</dbReference>
<dbReference type="PIRSF" id="PIRSF005578">
    <property type="entry name" value="TlyA"/>
    <property type="match status" value="1"/>
</dbReference>
<dbReference type="InterPro" id="IPR004538">
    <property type="entry name" value="Hemolysin_A/TlyA"/>
</dbReference>
<keyword evidence="1 3" id="KW-0694">RNA-binding</keyword>
<dbReference type="PATRIC" id="fig|1079.6.peg.2024"/>
<name>A0A182D4T7_BLAVI</name>
<dbReference type="SUPFAM" id="SSF53335">
    <property type="entry name" value="S-adenosyl-L-methionine-dependent methyltransferases"/>
    <property type="match status" value="1"/>
</dbReference>